<reference evidence="2" key="1">
    <citation type="submission" date="2020-09" db="EMBL/GenBank/DDBJ databases">
        <title>Genome-Enabled Discovery of Anthraquinone Biosynthesis in Senna tora.</title>
        <authorList>
            <person name="Kang S.-H."/>
            <person name="Pandey R.P."/>
            <person name="Lee C.-M."/>
            <person name="Sim J.-S."/>
            <person name="Jeong J.-T."/>
            <person name="Choi B.-S."/>
            <person name="Jung M."/>
            <person name="Ginzburg D."/>
            <person name="Zhao K."/>
            <person name="Won S.Y."/>
            <person name="Oh T.-J."/>
            <person name="Yu Y."/>
            <person name="Kim N.-H."/>
            <person name="Lee O.R."/>
            <person name="Lee T.-H."/>
            <person name="Bashyal P."/>
            <person name="Kim T.-S."/>
            <person name="Lee W.-H."/>
            <person name="Kawkins C."/>
            <person name="Kim C.-K."/>
            <person name="Kim J.S."/>
            <person name="Ahn B.O."/>
            <person name="Rhee S.Y."/>
            <person name="Sohng J.K."/>
        </authorList>
    </citation>
    <scope>NUCLEOTIDE SEQUENCE</scope>
    <source>
        <tissue evidence="2">Leaf</tissue>
    </source>
</reference>
<organism evidence="2 3">
    <name type="scientific">Senna tora</name>
    <dbReference type="NCBI Taxonomy" id="362788"/>
    <lineage>
        <taxon>Eukaryota</taxon>
        <taxon>Viridiplantae</taxon>
        <taxon>Streptophyta</taxon>
        <taxon>Embryophyta</taxon>
        <taxon>Tracheophyta</taxon>
        <taxon>Spermatophyta</taxon>
        <taxon>Magnoliopsida</taxon>
        <taxon>eudicotyledons</taxon>
        <taxon>Gunneridae</taxon>
        <taxon>Pentapetalae</taxon>
        <taxon>rosids</taxon>
        <taxon>fabids</taxon>
        <taxon>Fabales</taxon>
        <taxon>Fabaceae</taxon>
        <taxon>Caesalpinioideae</taxon>
        <taxon>Cassia clade</taxon>
        <taxon>Senna</taxon>
    </lineage>
</organism>
<feature type="domain" description="Bet v I/Major latex protein" evidence="1">
    <location>
        <begin position="154"/>
        <end position="297"/>
    </location>
</feature>
<keyword evidence="3" id="KW-1185">Reference proteome</keyword>
<sequence>MAPKIVKMGIDVHLNGSAEQFHDVFCSRTHHIANVCPDKIQGVEIHEGEWGSEGSIICWNYVHDGKKCVAKELIESIDGKNNKMTFKVIEGDLLKDYKSFKFILHVTPQEEKGSIAHWTLEYEKLKDHIPDPHTLLQLVTDVSKDIDAHLITQPQVSRVEADVPIKATAEQFHDVFCSRTHHIANVCPEKVQGVEIHDGEWGTEGSIICWNYVHDGKKCVAKEVVESIDREKNKITFKVLEGDLLKEYKSFKFIIQVIPQKKGSRVHWIMEYEKLKHHIPDPHSMLEFAVQLHGLASLMFSTIV</sequence>
<dbReference type="SMART" id="SM01037">
    <property type="entry name" value="Bet_v_1"/>
    <property type="match status" value="2"/>
</dbReference>
<proteinExistence type="predicted"/>
<accession>A0A834TTT1</accession>
<dbReference type="SUPFAM" id="SSF55961">
    <property type="entry name" value="Bet v1-like"/>
    <property type="match status" value="2"/>
</dbReference>
<name>A0A834TTT1_9FABA</name>
<dbReference type="InterPro" id="IPR023393">
    <property type="entry name" value="START-like_dom_sf"/>
</dbReference>
<dbReference type="GO" id="GO:0006952">
    <property type="term" value="P:defense response"/>
    <property type="evidence" value="ECO:0007669"/>
    <property type="project" value="InterPro"/>
</dbReference>
<feature type="domain" description="Bet v I/Major latex protein" evidence="1">
    <location>
        <begin position="7"/>
        <end position="153"/>
    </location>
</feature>
<dbReference type="CDD" id="cd07816">
    <property type="entry name" value="Bet_v1-like"/>
    <property type="match status" value="2"/>
</dbReference>
<dbReference type="Pfam" id="PF00407">
    <property type="entry name" value="Bet_v_1"/>
    <property type="match status" value="2"/>
</dbReference>
<dbReference type="Proteomes" id="UP000634136">
    <property type="component" value="Unassembled WGS sequence"/>
</dbReference>
<evidence type="ECO:0000313" key="2">
    <source>
        <dbReference type="EMBL" id="KAF7827664.1"/>
    </source>
</evidence>
<evidence type="ECO:0000259" key="1">
    <source>
        <dbReference type="SMART" id="SM01037"/>
    </source>
</evidence>
<evidence type="ECO:0000313" key="3">
    <source>
        <dbReference type="Proteomes" id="UP000634136"/>
    </source>
</evidence>
<gene>
    <name evidence="2" type="ORF">G2W53_018828</name>
</gene>
<dbReference type="Gene3D" id="3.30.530.20">
    <property type="match status" value="2"/>
</dbReference>
<dbReference type="AlphaFoldDB" id="A0A834TTT1"/>
<protein>
    <submittedName>
        <fullName evidence="2">MLP-like protein 28</fullName>
    </submittedName>
</protein>
<dbReference type="PANTHER" id="PTHR31907">
    <property type="entry name" value="MLP-LIKE PROTEIN 423"/>
    <property type="match status" value="1"/>
</dbReference>
<dbReference type="InterPro" id="IPR000916">
    <property type="entry name" value="Bet_v_I/MLP"/>
</dbReference>
<dbReference type="OrthoDB" id="1858121at2759"/>
<dbReference type="InterPro" id="IPR051761">
    <property type="entry name" value="MLP-like_ligand-binding"/>
</dbReference>
<dbReference type="EMBL" id="JAAIUW010000006">
    <property type="protein sequence ID" value="KAF7827664.1"/>
    <property type="molecule type" value="Genomic_DNA"/>
</dbReference>
<comment type="caution">
    <text evidence="2">The sequence shown here is derived from an EMBL/GenBank/DDBJ whole genome shotgun (WGS) entry which is preliminary data.</text>
</comment>